<reference evidence="1 2" key="1">
    <citation type="submission" date="2017-09" db="EMBL/GenBank/DDBJ databases">
        <authorList>
            <person name="Ehlers B."/>
            <person name="Leendertz F.H."/>
        </authorList>
    </citation>
    <scope>NUCLEOTIDE SEQUENCE [LARGE SCALE GENOMIC DNA]</scope>
    <source>
        <strain evidence="1 2">DSM 18289</strain>
    </source>
</reference>
<dbReference type="InterPro" id="IPR010642">
    <property type="entry name" value="Invasion_prot_B"/>
</dbReference>
<proteinExistence type="predicted"/>
<dbReference type="EMBL" id="OBEL01000001">
    <property type="protein sequence ID" value="SNZ05443.1"/>
    <property type="molecule type" value="Genomic_DNA"/>
</dbReference>
<gene>
    <name evidence="1" type="ORF">SAMN06265368_0120</name>
</gene>
<dbReference type="Pfam" id="PF06776">
    <property type="entry name" value="IalB"/>
    <property type="match status" value="1"/>
</dbReference>
<dbReference type="InterPro" id="IPR038696">
    <property type="entry name" value="IalB_sf"/>
</dbReference>
<dbReference type="Gene3D" id="2.60.40.1880">
    <property type="entry name" value="Invasion associated locus B (IalB) protein"/>
    <property type="match status" value="1"/>
</dbReference>
<accession>A0A285N951</accession>
<evidence type="ECO:0000313" key="2">
    <source>
        <dbReference type="Proteomes" id="UP000219439"/>
    </source>
</evidence>
<sequence length="210" mass="22529">MVTGQMQTSSDQAGRAPVKIKMFSSFERLTRTEFAMMKKGAITALLTLSFVLSSSLSGSFVGSNTAHAQGAVRSVHGEWEIRCDTPPGARSEQCALMQYVTAADRDNVGLTVIVLKTADKTARILRVLSPLGVLLPHGLGLRVDDTDVGRAGFIRCLPQGCIAEIVMDDKLIKLLSDGKFATFIVFQTPEEGIGIPIPLDGFKAGFGQLK</sequence>
<dbReference type="Proteomes" id="UP000219439">
    <property type="component" value="Unassembled WGS sequence"/>
</dbReference>
<protein>
    <submittedName>
        <fullName evidence="1">Invasion protein IalB, involved in pathogenesis</fullName>
    </submittedName>
</protein>
<keyword evidence="2" id="KW-1185">Reference proteome</keyword>
<evidence type="ECO:0000313" key="1">
    <source>
        <dbReference type="EMBL" id="SNZ05443.1"/>
    </source>
</evidence>
<dbReference type="AlphaFoldDB" id="A0A285N951"/>
<name>A0A285N951_9HYPH</name>
<organism evidence="1 2">
    <name type="scientific">Cohaesibacter gelatinilyticus</name>
    <dbReference type="NCBI Taxonomy" id="372072"/>
    <lineage>
        <taxon>Bacteria</taxon>
        <taxon>Pseudomonadati</taxon>
        <taxon>Pseudomonadota</taxon>
        <taxon>Alphaproteobacteria</taxon>
        <taxon>Hyphomicrobiales</taxon>
        <taxon>Cohaesibacteraceae</taxon>
    </lineage>
</organism>